<name>R8BYB8_PHAM7</name>
<dbReference type="EMBL" id="KB932780">
    <property type="protein sequence ID" value="EOO04335.1"/>
    <property type="molecule type" value="Genomic_DNA"/>
</dbReference>
<evidence type="ECO:0000313" key="2">
    <source>
        <dbReference type="Proteomes" id="UP000014074"/>
    </source>
</evidence>
<evidence type="ECO:0000313" key="1">
    <source>
        <dbReference type="EMBL" id="EOO04335.1"/>
    </source>
</evidence>
<organism evidence="1 2">
    <name type="scientific">Phaeoacremonium minimum (strain UCR-PA7)</name>
    <name type="common">Esca disease fungus</name>
    <name type="synonym">Togninia minima</name>
    <dbReference type="NCBI Taxonomy" id="1286976"/>
    <lineage>
        <taxon>Eukaryota</taxon>
        <taxon>Fungi</taxon>
        <taxon>Dikarya</taxon>
        <taxon>Ascomycota</taxon>
        <taxon>Pezizomycotina</taxon>
        <taxon>Sordariomycetes</taxon>
        <taxon>Sordariomycetidae</taxon>
        <taxon>Togniniales</taxon>
        <taxon>Togniniaceae</taxon>
        <taxon>Phaeoacremonium</taxon>
    </lineage>
</organism>
<dbReference type="HOGENOM" id="CLU_096872_1_0_1"/>
<gene>
    <name evidence="1" type="ORF">UCRPA7_136</name>
</gene>
<dbReference type="eggNOG" id="ENOG502S915">
    <property type="taxonomic scope" value="Eukaryota"/>
</dbReference>
<dbReference type="KEGG" id="tmn:UCRPA7_136"/>
<proteinExistence type="predicted"/>
<dbReference type="Proteomes" id="UP000014074">
    <property type="component" value="Unassembled WGS sequence"/>
</dbReference>
<dbReference type="Pfam" id="PF11578">
    <property type="entry name" value="DUF3237"/>
    <property type="match status" value="1"/>
</dbReference>
<protein>
    <submittedName>
        <fullName evidence="1">Uncharacterized protein</fullName>
    </submittedName>
</protein>
<reference evidence="2" key="1">
    <citation type="journal article" date="2013" name="Genome Announc.">
        <title>Draft genome sequence of the ascomycete Phaeoacremonium aleophilum strain UCR-PA7, a causal agent of the esca disease complex in grapevines.</title>
        <authorList>
            <person name="Blanco-Ulate B."/>
            <person name="Rolshausen P."/>
            <person name="Cantu D."/>
        </authorList>
    </citation>
    <scope>NUCLEOTIDE SEQUENCE [LARGE SCALE GENOMIC DNA]</scope>
    <source>
        <strain evidence="2">UCR-PA7</strain>
    </source>
</reference>
<dbReference type="AlphaFoldDB" id="R8BYB8"/>
<sequence>MSGFPKLIPAFTVSIAIDPPNQFGVTATGNGLDMVAFIPGVGGIKSEPDYPIQVDATWLHGSDYIKADPDGKHVRLDVVSTAKDKKTGGLIRYNYTGTIDMTGGAGRVLSGQPGAETTDYGEIFAHVKIETGSPELIELQHKTYTAAGRFVVEEGKPLVVEYKVSEVAI</sequence>
<dbReference type="RefSeq" id="XP_007910925.1">
    <property type="nucleotide sequence ID" value="XM_007912734.1"/>
</dbReference>
<dbReference type="GeneID" id="19321499"/>
<keyword evidence="2" id="KW-1185">Reference proteome</keyword>
<dbReference type="Gene3D" id="2.40.160.20">
    <property type="match status" value="1"/>
</dbReference>
<dbReference type="OrthoDB" id="2544694at2759"/>
<accession>R8BYB8</accession>